<organism evidence="1 2">
    <name type="scientific">Hypoxylon rubiginosum</name>
    <dbReference type="NCBI Taxonomy" id="110542"/>
    <lineage>
        <taxon>Eukaryota</taxon>
        <taxon>Fungi</taxon>
        <taxon>Dikarya</taxon>
        <taxon>Ascomycota</taxon>
        <taxon>Pezizomycotina</taxon>
        <taxon>Sordariomycetes</taxon>
        <taxon>Xylariomycetidae</taxon>
        <taxon>Xylariales</taxon>
        <taxon>Hypoxylaceae</taxon>
        <taxon>Hypoxylon</taxon>
    </lineage>
</organism>
<accession>A0ACC0DE95</accession>
<reference evidence="1 2" key="1">
    <citation type="journal article" date="2022" name="New Phytol.">
        <title>Ecological generalism drives hyperdiversity of secondary metabolite gene clusters in xylarialean endophytes.</title>
        <authorList>
            <person name="Franco M.E.E."/>
            <person name="Wisecaver J.H."/>
            <person name="Arnold A.E."/>
            <person name="Ju Y.M."/>
            <person name="Slot J.C."/>
            <person name="Ahrendt S."/>
            <person name="Moore L.P."/>
            <person name="Eastman K.E."/>
            <person name="Scott K."/>
            <person name="Konkel Z."/>
            <person name="Mondo S.J."/>
            <person name="Kuo A."/>
            <person name="Hayes R.D."/>
            <person name="Haridas S."/>
            <person name="Andreopoulos B."/>
            <person name="Riley R."/>
            <person name="LaButti K."/>
            <person name="Pangilinan J."/>
            <person name="Lipzen A."/>
            <person name="Amirebrahimi M."/>
            <person name="Yan J."/>
            <person name="Adam C."/>
            <person name="Keymanesh K."/>
            <person name="Ng V."/>
            <person name="Louie K."/>
            <person name="Northen T."/>
            <person name="Drula E."/>
            <person name="Henrissat B."/>
            <person name="Hsieh H.M."/>
            <person name="Youens-Clark K."/>
            <person name="Lutzoni F."/>
            <person name="Miadlikowska J."/>
            <person name="Eastwood D.C."/>
            <person name="Hamelin R.C."/>
            <person name="Grigoriev I.V."/>
            <person name="U'Ren J.M."/>
        </authorList>
    </citation>
    <scope>NUCLEOTIDE SEQUENCE [LARGE SCALE GENOMIC DNA]</scope>
    <source>
        <strain evidence="1 2">ER1909</strain>
    </source>
</reference>
<evidence type="ECO:0000313" key="1">
    <source>
        <dbReference type="EMBL" id="KAI6091029.1"/>
    </source>
</evidence>
<comment type="caution">
    <text evidence="1">The sequence shown here is derived from an EMBL/GenBank/DDBJ whole genome shotgun (WGS) entry which is preliminary data.</text>
</comment>
<gene>
    <name evidence="1" type="ORF">F4821DRAFT_281619</name>
</gene>
<dbReference type="Proteomes" id="UP001497680">
    <property type="component" value="Unassembled WGS sequence"/>
</dbReference>
<proteinExistence type="predicted"/>
<keyword evidence="2" id="KW-1185">Reference proteome</keyword>
<protein>
    <submittedName>
        <fullName evidence="1">Uncharacterized protein</fullName>
    </submittedName>
</protein>
<dbReference type="EMBL" id="MU394288">
    <property type="protein sequence ID" value="KAI6091029.1"/>
    <property type="molecule type" value="Genomic_DNA"/>
</dbReference>
<name>A0ACC0DE95_9PEZI</name>
<evidence type="ECO:0000313" key="2">
    <source>
        <dbReference type="Proteomes" id="UP001497680"/>
    </source>
</evidence>
<sequence length="245" mass="25247">MSVGGTGGNPVRGLNYGASAAQENADFSDDPDPKGTAAGYEIPSLINTREIQMPDQHQHKSLLGSIKEALRPGDSKKQEHMNDARQQQSPRHAGDFTHDGRHGGIEEVMKRGHRDYDESEEGPQSHVDGMRTDGGGGGGMLDSAMPGRKGRDGKEPGSVSGMFGSWSAGSSGGGSGSADRVSAFDREGAVGHQFTSEGAVGGTAQKVGGPFSKKGAVGRQFTDKGSVGGTVQDTLGHGDATRKGA</sequence>